<feature type="region of interest" description="Disordered" evidence="1">
    <location>
        <begin position="258"/>
        <end position="307"/>
    </location>
</feature>
<evidence type="ECO:0000259" key="2">
    <source>
        <dbReference type="PROSITE" id="PS51746"/>
    </source>
</evidence>
<dbReference type="Gene3D" id="3.60.40.10">
    <property type="entry name" value="PPM-type phosphatase domain"/>
    <property type="match status" value="1"/>
</dbReference>
<dbReference type="KEGG" id="satk:SA2016_1550"/>
<dbReference type="CDD" id="cd00143">
    <property type="entry name" value="PP2Cc"/>
    <property type="match status" value="1"/>
</dbReference>
<dbReference type="Pfam" id="PF13672">
    <property type="entry name" value="PP2C_2"/>
    <property type="match status" value="1"/>
</dbReference>
<dbReference type="GO" id="GO:0004722">
    <property type="term" value="F:protein serine/threonine phosphatase activity"/>
    <property type="evidence" value="ECO:0007669"/>
    <property type="project" value="InterPro"/>
</dbReference>
<evidence type="ECO:0000313" key="4">
    <source>
        <dbReference type="Proteomes" id="UP000070134"/>
    </source>
</evidence>
<evidence type="ECO:0000256" key="1">
    <source>
        <dbReference type="SAM" id="MobiDB-lite"/>
    </source>
</evidence>
<dbReference type="SMART" id="SM00331">
    <property type="entry name" value="PP2C_SIG"/>
    <property type="match status" value="1"/>
</dbReference>
<dbReference type="EMBL" id="CP014518">
    <property type="protein sequence ID" value="AMM32227.1"/>
    <property type="molecule type" value="Genomic_DNA"/>
</dbReference>
<accession>A0A126ZZ58</accession>
<feature type="compositionally biased region" description="Basic and acidic residues" evidence="1">
    <location>
        <begin position="273"/>
        <end position="282"/>
    </location>
</feature>
<feature type="domain" description="PPM-type phosphatase" evidence="2">
    <location>
        <begin position="16"/>
        <end position="249"/>
    </location>
</feature>
<dbReference type="InterPro" id="IPR015655">
    <property type="entry name" value="PP2C"/>
</dbReference>
<dbReference type="Proteomes" id="UP000070134">
    <property type="component" value="Chromosome"/>
</dbReference>
<keyword evidence="4" id="KW-1185">Reference proteome</keyword>
<feature type="compositionally biased region" description="Low complexity" evidence="1">
    <location>
        <begin position="288"/>
        <end position="299"/>
    </location>
</feature>
<dbReference type="STRING" id="37927.SA2016_1550"/>
<dbReference type="RefSeq" id="WP_066497075.1">
    <property type="nucleotide sequence ID" value="NZ_BJMO01000028.1"/>
</dbReference>
<dbReference type="SMART" id="SM00332">
    <property type="entry name" value="PP2Cc"/>
    <property type="match status" value="1"/>
</dbReference>
<dbReference type="InterPro" id="IPR036457">
    <property type="entry name" value="PPM-type-like_dom_sf"/>
</dbReference>
<dbReference type="AlphaFoldDB" id="A0A126ZZ58"/>
<dbReference type="PROSITE" id="PS51746">
    <property type="entry name" value="PPM_2"/>
    <property type="match status" value="1"/>
</dbReference>
<proteinExistence type="predicted"/>
<sequence length="307" mass="32987">MTDTHAPDLDPRLRLTVGFGTDRGLRRELNEDSFLAQDPVFMVADGMGGHEAGEVASQLCVQTLREAAMLAPGTHAATAQDIQHVIQDADWRIRDATGARAGTTLSGAVLIEISSVPYWLVANVGDSRTYRLSQDGRFAQISVDHSEVRELVDAGQITAEEALTHPRRHVVTRALGTGEDAEADFWLLPVEDGDRLLVCSDGLTSELRDSEILRLLTSRVHPQDAVEALIDAAIHAGGRDNITVIVVDAQDAADELGLRETAPRLAPEEDTLDRDRAERPADDEPAGDDAAGAPSPEAEPGGDRDEA</sequence>
<dbReference type="InterPro" id="IPR001932">
    <property type="entry name" value="PPM-type_phosphatase-like_dom"/>
</dbReference>
<dbReference type="OrthoDB" id="9801841at2"/>
<reference evidence="3 4" key="1">
    <citation type="submission" date="2016-02" db="EMBL/GenBank/DDBJ databases">
        <title>Complete genome of Sinomonas atrocyanea KCTC 3377.</title>
        <authorList>
            <person name="Kim K.M."/>
        </authorList>
    </citation>
    <scope>NUCLEOTIDE SEQUENCE [LARGE SCALE GENOMIC DNA]</scope>
    <source>
        <strain evidence="3 4">KCTC 3377</strain>
    </source>
</reference>
<gene>
    <name evidence="3" type="ORF">SA2016_1550</name>
</gene>
<dbReference type="PANTHER" id="PTHR47992">
    <property type="entry name" value="PROTEIN PHOSPHATASE"/>
    <property type="match status" value="1"/>
</dbReference>
<dbReference type="PATRIC" id="fig|37927.3.peg.1598"/>
<protein>
    <submittedName>
        <fullName evidence="3">Serine/threonine phosphatase</fullName>
    </submittedName>
</protein>
<dbReference type="SUPFAM" id="SSF81606">
    <property type="entry name" value="PP2C-like"/>
    <property type="match status" value="1"/>
</dbReference>
<name>A0A126ZZ58_9MICC</name>
<organism evidence="3 4">
    <name type="scientific">Sinomonas atrocyanea</name>
    <dbReference type="NCBI Taxonomy" id="37927"/>
    <lineage>
        <taxon>Bacteria</taxon>
        <taxon>Bacillati</taxon>
        <taxon>Actinomycetota</taxon>
        <taxon>Actinomycetes</taxon>
        <taxon>Micrococcales</taxon>
        <taxon>Micrococcaceae</taxon>
        <taxon>Sinomonas</taxon>
    </lineage>
</organism>
<evidence type="ECO:0000313" key="3">
    <source>
        <dbReference type="EMBL" id="AMM32227.1"/>
    </source>
</evidence>